<dbReference type="GO" id="GO:0003824">
    <property type="term" value="F:catalytic activity"/>
    <property type="evidence" value="ECO:0007669"/>
    <property type="project" value="UniProtKB-ARBA"/>
</dbReference>
<dbReference type="InterPro" id="IPR000073">
    <property type="entry name" value="AB_hydrolase_1"/>
</dbReference>
<keyword evidence="3" id="KW-1185">Reference proteome</keyword>
<protein>
    <submittedName>
        <fullName evidence="2">Pimeloyl-ACP methyl ester carboxylesterase</fullName>
    </submittedName>
</protein>
<dbReference type="InterPro" id="IPR050266">
    <property type="entry name" value="AB_hydrolase_sf"/>
</dbReference>
<dbReference type="PANTHER" id="PTHR43798">
    <property type="entry name" value="MONOACYLGLYCEROL LIPASE"/>
    <property type="match status" value="1"/>
</dbReference>
<dbReference type="InterPro" id="IPR029058">
    <property type="entry name" value="AB_hydrolase_fold"/>
</dbReference>
<dbReference type="RefSeq" id="WP_184291202.1">
    <property type="nucleotide sequence ID" value="NZ_JACHJO010000006.1"/>
</dbReference>
<dbReference type="SUPFAM" id="SSF53474">
    <property type="entry name" value="alpha/beta-Hydrolases"/>
    <property type="match status" value="1"/>
</dbReference>
<evidence type="ECO:0000313" key="2">
    <source>
        <dbReference type="EMBL" id="MBB6120277.1"/>
    </source>
</evidence>
<gene>
    <name evidence="2" type="ORF">FHS13_002229</name>
</gene>
<dbReference type="Proteomes" id="UP000536604">
    <property type="component" value="Unassembled WGS sequence"/>
</dbReference>
<dbReference type="PRINTS" id="PR00111">
    <property type="entry name" value="ABHYDROLASE"/>
</dbReference>
<organism evidence="2 3">
    <name type="scientific">Nocardiopsis algeriensis</name>
    <dbReference type="NCBI Taxonomy" id="1478215"/>
    <lineage>
        <taxon>Bacteria</taxon>
        <taxon>Bacillati</taxon>
        <taxon>Actinomycetota</taxon>
        <taxon>Actinomycetes</taxon>
        <taxon>Streptosporangiales</taxon>
        <taxon>Nocardiopsidaceae</taxon>
        <taxon>Nocardiopsis</taxon>
    </lineage>
</organism>
<dbReference type="Gene3D" id="3.40.50.1820">
    <property type="entry name" value="alpha/beta hydrolase"/>
    <property type="match status" value="1"/>
</dbReference>
<reference evidence="2 3" key="1">
    <citation type="submission" date="2020-08" db="EMBL/GenBank/DDBJ databases">
        <title>Genomic Encyclopedia of Type Strains, Phase III (KMG-III): the genomes of soil and plant-associated and newly described type strains.</title>
        <authorList>
            <person name="Whitman W."/>
        </authorList>
    </citation>
    <scope>NUCLEOTIDE SEQUENCE [LARGE SCALE GENOMIC DNA]</scope>
    <source>
        <strain evidence="2 3">CECT 8712</strain>
    </source>
</reference>
<evidence type="ECO:0000313" key="3">
    <source>
        <dbReference type="Proteomes" id="UP000536604"/>
    </source>
</evidence>
<dbReference type="GO" id="GO:0016020">
    <property type="term" value="C:membrane"/>
    <property type="evidence" value="ECO:0007669"/>
    <property type="project" value="TreeGrafter"/>
</dbReference>
<comment type="caution">
    <text evidence="2">The sequence shown here is derived from an EMBL/GenBank/DDBJ whole genome shotgun (WGS) entry which is preliminary data.</text>
</comment>
<evidence type="ECO:0000259" key="1">
    <source>
        <dbReference type="Pfam" id="PF12697"/>
    </source>
</evidence>
<dbReference type="Pfam" id="PF12697">
    <property type="entry name" value="Abhydrolase_6"/>
    <property type="match status" value="1"/>
</dbReference>
<proteinExistence type="predicted"/>
<sequence length="280" mass="30678">MNPIYRSEEGERRIRQNYLQALEEWPVPAERVRLPTCQGETFVLVSGPPDAPPVVLLHGSGANAAMWQGDVASWSRHLRVHAVDLVGEPGLSAPSRPPLDSGGLALWLDDVLDGLGLARTAVVGTSLGGWTALHYATRNPDRVTRLALLCPGGVGRQTTGRMLLTALPPRLFGSRGRRRSVQLVTGLDPRRDRAALDTVALAFAQFRPRTERLPVFSDEELGRLDMPVLVVVGGRDVMFDSAETARRMRARVPHARVHVLPEAGHALLHQTETVEEFLRG</sequence>
<dbReference type="AlphaFoldDB" id="A0A841ING4"/>
<feature type="domain" description="AB hydrolase-1" evidence="1">
    <location>
        <begin position="54"/>
        <end position="272"/>
    </location>
</feature>
<dbReference type="PANTHER" id="PTHR43798:SF33">
    <property type="entry name" value="HYDROLASE, PUTATIVE (AFU_ORTHOLOGUE AFUA_2G14860)-RELATED"/>
    <property type="match status" value="1"/>
</dbReference>
<name>A0A841ING4_9ACTN</name>
<accession>A0A841ING4</accession>
<dbReference type="EMBL" id="JACHJO010000006">
    <property type="protein sequence ID" value="MBB6120277.1"/>
    <property type="molecule type" value="Genomic_DNA"/>
</dbReference>